<gene>
    <name evidence="3" type="ORF">MAR_005169</name>
</gene>
<keyword evidence="4" id="KW-1185">Reference proteome</keyword>
<dbReference type="InterPro" id="IPR006047">
    <property type="entry name" value="GH13_cat_dom"/>
</dbReference>
<evidence type="ECO:0000256" key="1">
    <source>
        <dbReference type="ARBA" id="ARBA00008061"/>
    </source>
</evidence>
<protein>
    <submittedName>
        <fullName evidence="3">AMY-like protein</fullName>
    </submittedName>
</protein>
<dbReference type="EMBL" id="CP111020">
    <property type="protein sequence ID" value="WAR15064.1"/>
    <property type="molecule type" value="Genomic_DNA"/>
</dbReference>
<evidence type="ECO:0000313" key="3">
    <source>
        <dbReference type="EMBL" id="WAR15064.1"/>
    </source>
</evidence>
<dbReference type="SMART" id="SM00642">
    <property type="entry name" value="Aamy"/>
    <property type="match status" value="1"/>
</dbReference>
<proteinExistence type="inferred from homology"/>
<dbReference type="Gene3D" id="3.20.20.80">
    <property type="entry name" value="Glycosidases"/>
    <property type="match status" value="1"/>
</dbReference>
<evidence type="ECO:0000313" key="4">
    <source>
        <dbReference type="Proteomes" id="UP001164746"/>
    </source>
</evidence>
<comment type="similarity">
    <text evidence="1">Belongs to the glycosyl hydrolase 13 family.</text>
</comment>
<feature type="domain" description="Glycosyl hydrolase family 13 catalytic" evidence="2">
    <location>
        <begin position="9"/>
        <end position="220"/>
    </location>
</feature>
<reference evidence="3" key="1">
    <citation type="submission" date="2022-11" db="EMBL/GenBank/DDBJ databases">
        <title>Centuries of genome instability and evolution in soft-shell clam transmissible cancer (bioRxiv).</title>
        <authorList>
            <person name="Hart S.F.M."/>
            <person name="Yonemitsu M.A."/>
            <person name="Giersch R.M."/>
            <person name="Beal B.F."/>
            <person name="Arriagada G."/>
            <person name="Davis B.W."/>
            <person name="Ostrander E.A."/>
            <person name="Goff S.P."/>
            <person name="Metzger M.J."/>
        </authorList>
    </citation>
    <scope>NUCLEOTIDE SEQUENCE</scope>
    <source>
        <strain evidence="3">MELC-2E11</strain>
        <tissue evidence="3">Siphon/mantle</tissue>
    </source>
</reference>
<accession>A0ABY7F2R3</accession>
<name>A0ABY7F2R3_MYAAR</name>
<evidence type="ECO:0000259" key="2">
    <source>
        <dbReference type="SMART" id="SM00642"/>
    </source>
</evidence>
<sequence>MEMGDLALTAMRVAFPEFPTAQMTVTDMIPAIKEILASTTMEVEVRNCRLVGLADLRLGSDYVRGKVADYFNKLIGFGVAGFRVDADKHMWPGDLENIFGRLQNLRSNVFGSGKKYLPRITNFKYGVELANIFLRYSNQAKWLRKLGEGWSMPHTNDVFVFLSNHVNQRGHGGGGAPITFRNPKQLKIATAFMLAHPYGFPRVMSSYEWTPFVANFYHSR</sequence>
<dbReference type="PANTHER" id="PTHR43447">
    <property type="entry name" value="ALPHA-AMYLASE"/>
    <property type="match status" value="1"/>
</dbReference>
<organism evidence="3 4">
    <name type="scientific">Mya arenaria</name>
    <name type="common">Soft-shell clam</name>
    <dbReference type="NCBI Taxonomy" id="6604"/>
    <lineage>
        <taxon>Eukaryota</taxon>
        <taxon>Metazoa</taxon>
        <taxon>Spiralia</taxon>
        <taxon>Lophotrochozoa</taxon>
        <taxon>Mollusca</taxon>
        <taxon>Bivalvia</taxon>
        <taxon>Autobranchia</taxon>
        <taxon>Heteroconchia</taxon>
        <taxon>Euheterodonta</taxon>
        <taxon>Imparidentia</taxon>
        <taxon>Neoheterodontei</taxon>
        <taxon>Myida</taxon>
        <taxon>Myoidea</taxon>
        <taxon>Myidae</taxon>
        <taxon>Mya</taxon>
    </lineage>
</organism>
<dbReference type="SUPFAM" id="SSF51445">
    <property type="entry name" value="(Trans)glycosidases"/>
    <property type="match status" value="1"/>
</dbReference>
<dbReference type="Proteomes" id="UP001164746">
    <property type="component" value="Chromosome 9"/>
</dbReference>
<dbReference type="InterPro" id="IPR017853">
    <property type="entry name" value="GH"/>
</dbReference>